<keyword evidence="3" id="KW-1185">Reference proteome</keyword>
<protein>
    <submittedName>
        <fullName evidence="2">Uncharacterized protein</fullName>
    </submittedName>
</protein>
<feature type="region of interest" description="Disordered" evidence="1">
    <location>
        <begin position="459"/>
        <end position="534"/>
    </location>
</feature>
<accession>A0AAP0PCT9</accession>
<sequence>MFICIHLYSNICCDDVALAYIDGRRQMVCSLLGGLGGAQLVAEEPNLSRRSPALQSKMGYGLGRVWPWVFIPKTPLSSSARSSREARSGDRTVVPRPEVARYERRPATGAAGGGDRASERGSRSGGCAQGRRPRRSGARHQRRSAARTTTASQERRRCGGASGGGGGAARAARAATMDERSPQMRECSNSSAGDTAKARAATAHARLRDAVNGAVARFRPVGCAISSKSRRRDGGTRSRVSGAQIETRVGRLDFDLRISSYRWFRDLGGESTMPICVVRRACSHAHMGGAIDDVYGFRVAELARLGAYTSTLEVPRGLPCQSQSQSLLAWAGGKDMDMFQLERDFNVPVKACEQPETYSCYCHVRRQMVCCLLGGLGGAQLVAEEPNLSRRSPALQSKMGVWPWASMAFGGERAELARARSGDRTVVPRPRWRDTERRPAAAAGVAVIAQGEAGGRAAAAWSRSWGAPPGGGRERQHQRRRGADDQRPKRQRRRHGGASGGVAARAAARGRADRPQMRSAPASSAGDPRRRARQRLQWRHADAVNGVVAHFRPAGCAISSKSRRRDGGTRSRVLDAQIETRVGRLDFDLRISSYRWFRDLRGESTMPICVVRRACSHAHMGDIEDVYGFAVAELARLGCIYIYLGGTEGLALPVAVAELARLELHDE</sequence>
<evidence type="ECO:0000313" key="2">
    <source>
        <dbReference type="EMBL" id="KAK9140138.1"/>
    </source>
</evidence>
<gene>
    <name evidence="2" type="ORF">Scep_009819</name>
</gene>
<organism evidence="2 3">
    <name type="scientific">Stephania cephalantha</name>
    <dbReference type="NCBI Taxonomy" id="152367"/>
    <lineage>
        <taxon>Eukaryota</taxon>
        <taxon>Viridiplantae</taxon>
        <taxon>Streptophyta</taxon>
        <taxon>Embryophyta</taxon>
        <taxon>Tracheophyta</taxon>
        <taxon>Spermatophyta</taxon>
        <taxon>Magnoliopsida</taxon>
        <taxon>Ranunculales</taxon>
        <taxon>Menispermaceae</taxon>
        <taxon>Menispermoideae</taxon>
        <taxon>Cissampelideae</taxon>
        <taxon>Stephania</taxon>
    </lineage>
</organism>
<dbReference type="EMBL" id="JBBNAG010000004">
    <property type="protein sequence ID" value="KAK9140138.1"/>
    <property type="molecule type" value="Genomic_DNA"/>
</dbReference>
<dbReference type="Proteomes" id="UP001419268">
    <property type="component" value="Unassembled WGS sequence"/>
</dbReference>
<evidence type="ECO:0000256" key="1">
    <source>
        <dbReference type="SAM" id="MobiDB-lite"/>
    </source>
</evidence>
<feature type="compositionally biased region" description="Basic residues" evidence="1">
    <location>
        <begin position="131"/>
        <end position="145"/>
    </location>
</feature>
<proteinExistence type="predicted"/>
<comment type="caution">
    <text evidence="2">The sequence shown here is derived from an EMBL/GenBank/DDBJ whole genome shotgun (WGS) entry which is preliminary data.</text>
</comment>
<name>A0AAP0PCT9_9MAGN</name>
<evidence type="ECO:0000313" key="3">
    <source>
        <dbReference type="Proteomes" id="UP001419268"/>
    </source>
</evidence>
<reference evidence="2 3" key="1">
    <citation type="submission" date="2024-01" db="EMBL/GenBank/DDBJ databases">
        <title>Genome assemblies of Stephania.</title>
        <authorList>
            <person name="Yang L."/>
        </authorList>
    </citation>
    <scope>NUCLEOTIDE SEQUENCE [LARGE SCALE GENOMIC DNA]</scope>
    <source>
        <strain evidence="2">JXDWG</strain>
        <tissue evidence="2">Leaf</tissue>
    </source>
</reference>
<feature type="region of interest" description="Disordered" evidence="1">
    <location>
        <begin position="77"/>
        <end position="193"/>
    </location>
</feature>
<dbReference type="AlphaFoldDB" id="A0AAP0PCT9"/>
<feature type="region of interest" description="Disordered" evidence="1">
    <location>
        <begin position="418"/>
        <end position="441"/>
    </location>
</feature>